<organism evidence="1">
    <name type="scientific">Youcai mosaic virus</name>
    <name type="common">YoMV</name>
    <dbReference type="NCBI Taxonomy" id="228578"/>
    <lineage>
        <taxon>Viruses</taxon>
        <taxon>Riboviria</taxon>
        <taxon>Orthornavirae</taxon>
        <taxon>Kitrinoviricota</taxon>
        <taxon>Alsuviricetes</taxon>
        <taxon>Martellivirales</taxon>
        <taxon>Virgaviridae</taxon>
        <taxon>Tobamovirus</taxon>
        <taxon>Tobamovirus youcai</taxon>
    </lineage>
</organism>
<reference evidence="1" key="1">
    <citation type="submission" date="2008-03" db="EMBL/GenBank/DDBJ databases">
        <title>Genomic Sequence Analysis of Oilseed Rape Mosaic Virus Wuhan Isolate.</title>
        <authorList>
            <person name="Yan L."/>
            <person name="Xu Z."/>
            <person name="Chen K."/>
        </authorList>
    </citation>
    <scope>NUCLEOTIDE SEQUENCE</scope>
    <source>
        <strain evidence="1">Wh</strain>
    </source>
</reference>
<protein>
    <submittedName>
        <fullName evidence="1">Putative 4K protein</fullName>
    </submittedName>
</protein>
<organismHost>
    <name type="scientific">Brassica napus</name>
    <name type="common">Rape</name>
    <dbReference type="NCBI Taxonomy" id="3708"/>
</organismHost>
<name>B2LS16_YOMV</name>
<evidence type="ECO:0000313" key="1">
    <source>
        <dbReference type="EMBL" id="ACB73173.1"/>
    </source>
</evidence>
<sequence>MIRTSKVSKVWLTISSIRLLHSRRLTVSERKRKRLEERM</sequence>
<proteinExistence type="predicted"/>
<accession>B2LS16</accession>
<dbReference type="EMBL" id="EU571218">
    <property type="protein sequence ID" value="ACB73173.1"/>
    <property type="molecule type" value="Genomic_RNA"/>
</dbReference>